<comment type="catalytic activity">
    <reaction evidence="1">
        <text>a phosphate monoester + H2O = an alcohol + phosphate</text>
        <dbReference type="Rhea" id="RHEA:15017"/>
        <dbReference type="ChEBI" id="CHEBI:15377"/>
        <dbReference type="ChEBI" id="CHEBI:30879"/>
        <dbReference type="ChEBI" id="CHEBI:43474"/>
        <dbReference type="ChEBI" id="CHEBI:67140"/>
        <dbReference type="EC" id="3.1.3.2"/>
    </reaction>
</comment>
<dbReference type="EMBL" id="JAIPUX010000521">
    <property type="protein sequence ID" value="KAH0627269.1"/>
    <property type="molecule type" value="Genomic_DNA"/>
</dbReference>
<keyword evidence="9" id="KW-1185">Reference proteome</keyword>
<evidence type="ECO:0000313" key="8">
    <source>
        <dbReference type="EMBL" id="KAH0627269.1"/>
    </source>
</evidence>
<dbReference type="EC" id="3.1.3.2" evidence="3"/>
<dbReference type="PANTHER" id="PTHR11567">
    <property type="entry name" value="ACID PHOSPHATASE-RELATED"/>
    <property type="match status" value="1"/>
</dbReference>
<dbReference type="SUPFAM" id="SSF53254">
    <property type="entry name" value="Phosphoglycerate mutase-like"/>
    <property type="match status" value="1"/>
</dbReference>
<protein>
    <recommendedName>
        <fullName evidence="3">acid phosphatase</fullName>
        <ecNumber evidence="3">3.1.3.2</ecNumber>
    </recommendedName>
</protein>
<organism evidence="8 9">
    <name type="scientific">Phrynosoma platyrhinos</name>
    <name type="common">Desert horned lizard</name>
    <dbReference type="NCBI Taxonomy" id="52577"/>
    <lineage>
        <taxon>Eukaryota</taxon>
        <taxon>Metazoa</taxon>
        <taxon>Chordata</taxon>
        <taxon>Craniata</taxon>
        <taxon>Vertebrata</taxon>
        <taxon>Euteleostomi</taxon>
        <taxon>Lepidosauria</taxon>
        <taxon>Squamata</taxon>
        <taxon>Bifurcata</taxon>
        <taxon>Unidentata</taxon>
        <taxon>Episquamata</taxon>
        <taxon>Toxicofera</taxon>
        <taxon>Iguania</taxon>
        <taxon>Phrynosomatidae</taxon>
        <taxon>Phrynosomatinae</taxon>
        <taxon>Phrynosoma</taxon>
    </lineage>
</organism>
<evidence type="ECO:0000256" key="6">
    <source>
        <dbReference type="ARBA" id="ARBA00023157"/>
    </source>
</evidence>
<dbReference type="PANTHER" id="PTHR11567:SF211">
    <property type="entry name" value="PROSTATIC ACID PHOSPHATASE"/>
    <property type="match status" value="1"/>
</dbReference>
<sequence>MCLPSPHHLLPVKDKHKFLPLEHSPSGPSIVDKACYQMLAQIFRHGDRTPLESFPTDPHKESDWPQGFGQLTKNFFISTDYDRTIMSALSTLAGLYPPTGNEIWNPQILWQPIPVHVVPQDRDFIHPPFPGCARYEKIQNETMTSSVFLKKLQPHMKVLQSLVKYTGLDMDTLKYLSNGKAMNVHSSLMCKIIHNYTLPSWVTKEILAELQKLSELTHESFFGIYKKHEKSKLQGGKQNNTQLYLGVTWKSLPVYLPLPVGPHPTLYDPTLLGPGLALLSDRVTYLSQAEHMGVLVKTILKDLIDATASGNKRKLVAYSGHSPTIAAIQMALNIYNGKVPPYTSCHFVELYQDSKGQYTVEMFFRNDTSRDPYQLEIPGCTRSCTLRRFAQLVSPIIVEDWEKACKE</sequence>
<evidence type="ECO:0000256" key="4">
    <source>
        <dbReference type="ARBA" id="ARBA00022729"/>
    </source>
</evidence>
<evidence type="ECO:0000256" key="1">
    <source>
        <dbReference type="ARBA" id="ARBA00000032"/>
    </source>
</evidence>
<evidence type="ECO:0000256" key="7">
    <source>
        <dbReference type="ARBA" id="ARBA00023180"/>
    </source>
</evidence>
<dbReference type="InterPro" id="IPR000560">
    <property type="entry name" value="His_Pase_clade-2"/>
</dbReference>
<evidence type="ECO:0000256" key="5">
    <source>
        <dbReference type="ARBA" id="ARBA00022801"/>
    </source>
</evidence>
<evidence type="ECO:0000256" key="2">
    <source>
        <dbReference type="ARBA" id="ARBA00005375"/>
    </source>
</evidence>
<keyword evidence="6" id="KW-1015">Disulfide bond</keyword>
<dbReference type="Gene3D" id="3.40.50.1240">
    <property type="entry name" value="Phosphoglycerate mutase-like"/>
    <property type="match status" value="2"/>
</dbReference>
<gene>
    <name evidence="8" type="ORF">JD844_002786</name>
</gene>
<reference evidence="8 9" key="1">
    <citation type="journal article" date="2022" name="Gigascience">
        <title>A chromosome-level genome assembly and annotation of the desert horned lizard, Phrynosoma platyrhinos, provides insight into chromosomal rearrangements among reptiles.</title>
        <authorList>
            <person name="Koochekian N."/>
            <person name="Ascanio A."/>
            <person name="Farleigh K."/>
            <person name="Card D.C."/>
            <person name="Schield D.R."/>
            <person name="Castoe T.A."/>
            <person name="Jezkova T."/>
        </authorList>
    </citation>
    <scope>NUCLEOTIDE SEQUENCE [LARGE SCALE GENOMIC DNA]</scope>
    <source>
        <strain evidence="8">NK-2021</strain>
    </source>
</reference>
<dbReference type="InterPro" id="IPR050645">
    <property type="entry name" value="Histidine_acid_phosphatase"/>
</dbReference>
<dbReference type="InterPro" id="IPR029033">
    <property type="entry name" value="His_PPase_superfam"/>
</dbReference>
<keyword evidence="5" id="KW-0378">Hydrolase</keyword>
<evidence type="ECO:0000256" key="3">
    <source>
        <dbReference type="ARBA" id="ARBA00012646"/>
    </source>
</evidence>
<proteinExistence type="inferred from homology"/>
<dbReference type="CDD" id="cd07061">
    <property type="entry name" value="HP_HAP_like"/>
    <property type="match status" value="1"/>
</dbReference>
<keyword evidence="4" id="KW-0732">Signal</keyword>
<accession>A0ABQ7TC08</accession>
<dbReference type="Pfam" id="PF00328">
    <property type="entry name" value="His_Phos_2"/>
    <property type="match status" value="1"/>
</dbReference>
<evidence type="ECO:0000313" key="9">
    <source>
        <dbReference type="Proteomes" id="UP000826234"/>
    </source>
</evidence>
<comment type="similarity">
    <text evidence="2">Belongs to the histidine acid phosphatase family.</text>
</comment>
<keyword evidence="7" id="KW-0325">Glycoprotein</keyword>
<comment type="caution">
    <text evidence="8">The sequence shown here is derived from an EMBL/GenBank/DDBJ whole genome shotgun (WGS) entry which is preliminary data.</text>
</comment>
<dbReference type="Proteomes" id="UP000826234">
    <property type="component" value="Unassembled WGS sequence"/>
</dbReference>
<name>A0ABQ7TC08_PHRPL</name>